<dbReference type="RefSeq" id="WP_179979630.1">
    <property type="nucleotide sequence ID" value="NZ_LT608333.1"/>
</dbReference>
<feature type="chain" id="PRO_5013007625" description="DUF3108 domain-containing protein" evidence="1">
    <location>
        <begin position="31"/>
        <end position="320"/>
    </location>
</feature>
<accession>A0A212L0J3</accession>
<keyword evidence="1" id="KW-0732">Signal</keyword>
<dbReference type="AlphaFoldDB" id="A0A212L0J3"/>
<name>A0A212L0J3_9BACT</name>
<evidence type="ECO:0000313" key="2">
    <source>
        <dbReference type="EMBL" id="SCM71083.1"/>
    </source>
</evidence>
<proteinExistence type="predicted"/>
<protein>
    <recommendedName>
        <fullName evidence="3">DUF3108 domain-containing protein</fullName>
    </recommendedName>
</protein>
<organism evidence="2">
    <name type="scientific">uncultured Desulfovibrio sp</name>
    <dbReference type="NCBI Taxonomy" id="167968"/>
    <lineage>
        <taxon>Bacteria</taxon>
        <taxon>Pseudomonadati</taxon>
        <taxon>Thermodesulfobacteriota</taxon>
        <taxon>Desulfovibrionia</taxon>
        <taxon>Desulfovibrionales</taxon>
        <taxon>Desulfovibrionaceae</taxon>
        <taxon>Desulfovibrio</taxon>
        <taxon>environmental samples</taxon>
    </lineage>
</organism>
<evidence type="ECO:0000256" key="1">
    <source>
        <dbReference type="SAM" id="SignalP"/>
    </source>
</evidence>
<reference evidence="2" key="1">
    <citation type="submission" date="2016-08" db="EMBL/GenBank/DDBJ databases">
        <authorList>
            <person name="Seilhamer J.J."/>
        </authorList>
    </citation>
    <scope>NUCLEOTIDE SEQUENCE</scope>
    <source>
        <strain evidence="2">86-1</strain>
    </source>
</reference>
<feature type="signal peptide" evidence="1">
    <location>
        <begin position="1"/>
        <end position="30"/>
    </location>
</feature>
<evidence type="ECO:0008006" key="3">
    <source>
        <dbReference type="Google" id="ProtNLM"/>
    </source>
</evidence>
<dbReference type="EMBL" id="FMJC01000001">
    <property type="protein sequence ID" value="SCM71083.1"/>
    <property type="molecule type" value="Genomic_DNA"/>
</dbReference>
<sequence>MRKIMLACAACVLLSAMSALFALPGLPALAAGPSTYEDNVAAWKPHGAVNGLEYKMALNPALFAADRPAASFNALWDALSASAAKNGFLLAKSEKSKVRLRTRSYYDTDGLALRDAGFVVRSTTNHKKDGSAKEGIKLTVKTSGKDPAFILGTPLDPVGIKGEISAEDNPYMDAQGNIASRLEKSVNIRGDAKTFGDLGRPRLRQFSRFVPALARSGLAADTVLTPVSVCTYSAMMGSVKLAGIAAEITFEAWTDSWGGAPLALELSFRIDKQDYYSIPEVVAAGNEFYRKVVVRGLDHMKLPDGDRFSGSKLKMLRDRQ</sequence>
<gene>
    <name evidence="2" type="ORF">KL86DES1_10854</name>
</gene>